<evidence type="ECO:0000256" key="3">
    <source>
        <dbReference type="ARBA" id="ARBA00022670"/>
    </source>
</evidence>
<gene>
    <name evidence="9" type="ORF">AOC36_09805</name>
</gene>
<dbReference type="Gene3D" id="2.40.30.40">
    <property type="entry name" value="Peptidase M42, domain 2"/>
    <property type="match status" value="1"/>
</dbReference>
<evidence type="ECO:0000256" key="7">
    <source>
        <dbReference type="PIRSR" id="PIRSR001123-1"/>
    </source>
</evidence>
<keyword evidence="5" id="KW-0378">Hydrolase</keyword>
<dbReference type="AlphaFoldDB" id="A0A109UHH7"/>
<dbReference type="Pfam" id="PF05343">
    <property type="entry name" value="Peptidase_M42"/>
    <property type="match status" value="1"/>
</dbReference>
<dbReference type="SUPFAM" id="SSF101821">
    <property type="entry name" value="Aminopeptidase/glucanase lid domain"/>
    <property type="match status" value="1"/>
</dbReference>
<organism evidence="9 10">
    <name type="scientific">Erysipelothrix larvae</name>
    <dbReference type="NCBI Taxonomy" id="1514105"/>
    <lineage>
        <taxon>Bacteria</taxon>
        <taxon>Bacillati</taxon>
        <taxon>Bacillota</taxon>
        <taxon>Erysipelotrichia</taxon>
        <taxon>Erysipelotrichales</taxon>
        <taxon>Erysipelotrichaceae</taxon>
        <taxon>Erysipelothrix</taxon>
    </lineage>
</organism>
<dbReference type="InterPro" id="IPR023367">
    <property type="entry name" value="Peptidase_M42_dom2"/>
</dbReference>
<dbReference type="InterPro" id="IPR051464">
    <property type="entry name" value="Peptidase_M42_aminopept"/>
</dbReference>
<feature type="binding site" evidence="8">
    <location>
        <position position="223"/>
    </location>
    <ligand>
        <name>Zn(2+)</name>
        <dbReference type="ChEBI" id="CHEBI:29105"/>
        <label>2</label>
    </ligand>
</feature>
<keyword evidence="10" id="KW-1185">Reference proteome</keyword>
<name>A0A109UHH7_9FIRM</name>
<reference evidence="9 10" key="1">
    <citation type="submission" date="2015-10" db="EMBL/GenBank/DDBJ databases">
        <title>Erysipelothrix larvae sp. LV19 isolated from the larval gut of the rhinoceros beetle, Trypoxylus dichotomus.</title>
        <authorList>
            <person name="Lim S."/>
            <person name="Kim B.-C."/>
        </authorList>
    </citation>
    <scope>NUCLEOTIDE SEQUENCE [LARGE SCALE GENOMIC DNA]</scope>
    <source>
        <strain evidence="9 10">LV19</strain>
    </source>
</reference>
<feature type="binding site" evidence="8">
    <location>
        <position position="75"/>
    </location>
    <ligand>
        <name>Zn(2+)</name>
        <dbReference type="ChEBI" id="CHEBI:29105"/>
        <label>1</label>
    </ligand>
</feature>
<dbReference type="STRING" id="1514105.AOC36_09805"/>
<dbReference type="CDD" id="cd05656">
    <property type="entry name" value="M42_Frv"/>
    <property type="match status" value="1"/>
</dbReference>
<evidence type="ECO:0000256" key="6">
    <source>
        <dbReference type="PIRNR" id="PIRNR001123"/>
    </source>
</evidence>
<dbReference type="PANTHER" id="PTHR32481">
    <property type="entry name" value="AMINOPEPTIDASE"/>
    <property type="match status" value="1"/>
</dbReference>
<proteinExistence type="inferred from homology"/>
<evidence type="ECO:0000313" key="10">
    <source>
        <dbReference type="Proteomes" id="UP000063781"/>
    </source>
</evidence>
<comment type="similarity">
    <text evidence="1 6">Belongs to the peptidase M42 family.</text>
</comment>
<dbReference type="Gene3D" id="3.40.630.10">
    <property type="entry name" value="Zn peptidases"/>
    <property type="match status" value="1"/>
</dbReference>
<feature type="binding site" evidence="8">
    <location>
        <position position="330"/>
    </location>
    <ligand>
        <name>Zn(2+)</name>
        <dbReference type="ChEBI" id="CHEBI:29105"/>
        <label>2</label>
    </ligand>
</feature>
<dbReference type="PANTHER" id="PTHR32481:SF0">
    <property type="entry name" value="AMINOPEPTIDASE YPDE-RELATED"/>
    <property type="match status" value="1"/>
</dbReference>
<dbReference type="GO" id="GO:0006508">
    <property type="term" value="P:proteolysis"/>
    <property type="evidence" value="ECO:0007669"/>
    <property type="project" value="UniProtKB-KW"/>
</dbReference>
<dbReference type="SUPFAM" id="SSF53187">
    <property type="entry name" value="Zn-dependent exopeptidases"/>
    <property type="match status" value="1"/>
</dbReference>
<dbReference type="EMBL" id="CP013213">
    <property type="protein sequence ID" value="AMC94261.1"/>
    <property type="molecule type" value="Genomic_DNA"/>
</dbReference>
<dbReference type="KEGG" id="erl:AOC36_09805"/>
<feature type="binding site" evidence="8">
    <location>
        <position position="245"/>
    </location>
    <ligand>
        <name>Zn(2+)</name>
        <dbReference type="ChEBI" id="CHEBI:29105"/>
        <label>1</label>
    </ligand>
</feature>
<feature type="active site" description="Proton acceptor" evidence="7">
    <location>
        <position position="222"/>
    </location>
</feature>
<dbReference type="InterPro" id="IPR008007">
    <property type="entry name" value="Peptidase_M42"/>
</dbReference>
<evidence type="ECO:0000256" key="5">
    <source>
        <dbReference type="ARBA" id="ARBA00022801"/>
    </source>
</evidence>
<evidence type="ECO:0000256" key="8">
    <source>
        <dbReference type="PIRSR" id="PIRSR001123-2"/>
    </source>
</evidence>
<dbReference type="GO" id="GO:0004177">
    <property type="term" value="F:aminopeptidase activity"/>
    <property type="evidence" value="ECO:0007669"/>
    <property type="project" value="UniProtKB-UniRule"/>
</dbReference>
<accession>A0A109UHH7</accession>
<keyword evidence="4 8" id="KW-0479">Metal-binding</keyword>
<feature type="binding site" evidence="8">
    <location>
        <position position="190"/>
    </location>
    <ligand>
        <name>Zn(2+)</name>
        <dbReference type="ChEBI" id="CHEBI:29105"/>
        <label>2</label>
    </ligand>
</feature>
<comment type="cofactor">
    <cofactor evidence="8">
        <name>a divalent metal cation</name>
        <dbReference type="ChEBI" id="CHEBI:60240"/>
    </cofactor>
    <text evidence="8">Binds 2 divalent metal cations per subunit.</text>
</comment>
<evidence type="ECO:0000256" key="1">
    <source>
        <dbReference type="ARBA" id="ARBA00006272"/>
    </source>
</evidence>
<keyword evidence="2" id="KW-0031">Aminopeptidase</keyword>
<dbReference type="GO" id="GO:0046872">
    <property type="term" value="F:metal ion binding"/>
    <property type="evidence" value="ECO:0007669"/>
    <property type="project" value="UniProtKB-UniRule"/>
</dbReference>
<evidence type="ECO:0000256" key="2">
    <source>
        <dbReference type="ARBA" id="ARBA00022438"/>
    </source>
</evidence>
<feature type="binding site" evidence="8">
    <location>
        <position position="190"/>
    </location>
    <ligand>
        <name>Zn(2+)</name>
        <dbReference type="ChEBI" id="CHEBI:29105"/>
        <label>1</label>
    </ligand>
</feature>
<keyword evidence="3" id="KW-0645">Protease</keyword>
<dbReference type="PIRSF" id="PIRSF001123">
    <property type="entry name" value="PepA_GA"/>
    <property type="match status" value="1"/>
</dbReference>
<dbReference type="RefSeq" id="WP_067633795.1">
    <property type="nucleotide sequence ID" value="NZ_CP013213.1"/>
</dbReference>
<evidence type="ECO:0000256" key="4">
    <source>
        <dbReference type="ARBA" id="ARBA00022723"/>
    </source>
</evidence>
<dbReference type="Proteomes" id="UP000063781">
    <property type="component" value="Chromosome"/>
</dbReference>
<evidence type="ECO:0000313" key="9">
    <source>
        <dbReference type="EMBL" id="AMC94261.1"/>
    </source>
</evidence>
<sequence length="371" mass="40884">MSKKKMEEAYGDVSLEMLADLTLTNGISGHERDVQEVFKDWVKESVDSIEYDNLGSIIAIKKGQENGPKVMFAGHIDEIGFLVKNIDNNGYIRLHPVGGWWPHVLLSQPVTITTRKGHAYVGVVGSKAPHGMKPEVRNKVLSMDEIFVDIGVSSKEEVELIGIQIGDMVTPKADFHVLANPNYLMSKAWDDRVGAAIVMDIMRNLKGLDLVSTVYGVGTVQEEVGLRGAKTAAQRINPDVAITLDVTIATDTPGEDNRIKLGVGATLEVMDGSYIGHKGLLYMLQDLADDLKIDTQFEMLAAGGTDSGEIHKVHDGVIALTVSIPARYIHSHYGIIHRKDYADTVKLLTEFVKTFDNKHLITLQEYKTMPF</sequence>
<protein>
    <submittedName>
        <fullName evidence="9">Peptidase M28</fullName>
    </submittedName>
</protein>